<dbReference type="PANTHER" id="PTHR36108">
    <property type="entry name" value="COLOSSIN-B-RELATED"/>
    <property type="match status" value="1"/>
</dbReference>
<keyword evidence="3" id="KW-0134">Cell wall</keyword>
<feature type="domain" description="Collagen binding" evidence="9">
    <location>
        <begin position="933"/>
        <end position="1047"/>
    </location>
</feature>
<dbReference type="SUPFAM" id="SSF49478">
    <property type="entry name" value="Cna protein B-type domain"/>
    <property type="match status" value="1"/>
</dbReference>
<comment type="caution">
    <text evidence="11">The sequence shown here is derived from an EMBL/GenBank/DDBJ whole genome shotgun (WGS) entry which is preliminary data.</text>
</comment>
<dbReference type="NCBIfam" id="TIGR01167">
    <property type="entry name" value="LPXTG_anchor"/>
    <property type="match status" value="1"/>
</dbReference>
<gene>
    <name evidence="11" type="ORF">QE109_01325</name>
</gene>
<keyword evidence="8" id="KW-0472">Membrane</keyword>
<dbReference type="SUPFAM" id="SSF49401">
    <property type="entry name" value="Bacterial adhesins"/>
    <property type="match status" value="6"/>
</dbReference>
<proteinExistence type="inferred from homology"/>
<evidence type="ECO:0000259" key="10">
    <source>
        <dbReference type="Pfam" id="PF17802"/>
    </source>
</evidence>
<dbReference type="Gene3D" id="2.60.40.10">
    <property type="entry name" value="Immunoglobulins"/>
    <property type="match status" value="2"/>
</dbReference>
<evidence type="ECO:0000256" key="3">
    <source>
        <dbReference type="ARBA" id="ARBA00022512"/>
    </source>
</evidence>
<keyword evidence="8" id="KW-1133">Transmembrane helix</keyword>
<dbReference type="InterPro" id="IPR011252">
    <property type="entry name" value="Fibrogen-bd_dom1"/>
</dbReference>
<evidence type="ECO:0000256" key="1">
    <source>
        <dbReference type="ARBA" id="ARBA00004191"/>
    </source>
</evidence>
<evidence type="ECO:0000256" key="6">
    <source>
        <dbReference type="ARBA" id="ARBA00023088"/>
    </source>
</evidence>
<keyword evidence="12" id="KW-1185">Reference proteome</keyword>
<dbReference type="NCBIfam" id="TIGR01451">
    <property type="entry name" value="B_ant_repeat"/>
    <property type="match status" value="1"/>
</dbReference>
<keyword evidence="11" id="KW-0176">Collagen</keyword>
<feature type="region of interest" description="Disordered" evidence="7">
    <location>
        <begin position="1258"/>
        <end position="1281"/>
    </location>
</feature>
<dbReference type="InterPro" id="IPR047589">
    <property type="entry name" value="DUF11_rpt"/>
</dbReference>
<dbReference type="PANTHER" id="PTHR36108:SF13">
    <property type="entry name" value="COLOSSIN-B-RELATED"/>
    <property type="match status" value="1"/>
</dbReference>
<organism evidence="11 12">
    <name type="scientific">Fusibacter bizertensis</name>
    <dbReference type="NCBI Taxonomy" id="1488331"/>
    <lineage>
        <taxon>Bacteria</taxon>
        <taxon>Bacillati</taxon>
        <taxon>Bacillota</taxon>
        <taxon>Clostridia</taxon>
        <taxon>Eubacteriales</taxon>
        <taxon>Eubacteriales Family XII. Incertae Sedis</taxon>
        <taxon>Fusibacter</taxon>
    </lineage>
</organism>
<keyword evidence="5" id="KW-0732">Signal</keyword>
<evidence type="ECO:0000256" key="4">
    <source>
        <dbReference type="ARBA" id="ARBA00022525"/>
    </source>
</evidence>
<feature type="domain" description="Collagen binding" evidence="9">
    <location>
        <begin position="484"/>
        <end position="607"/>
    </location>
</feature>
<dbReference type="RefSeq" id="WP_281092563.1">
    <property type="nucleotide sequence ID" value="NZ_JARYZI010000001.1"/>
</dbReference>
<dbReference type="InterPro" id="IPR013783">
    <property type="entry name" value="Ig-like_fold"/>
</dbReference>
<evidence type="ECO:0000256" key="5">
    <source>
        <dbReference type="ARBA" id="ARBA00022729"/>
    </source>
</evidence>
<accession>A0ABT6N8N2</accession>
<keyword evidence="6" id="KW-0572">Peptidoglycan-anchor</keyword>
<dbReference type="EMBL" id="JARYZI010000001">
    <property type="protein sequence ID" value="MDH8676764.1"/>
    <property type="molecule type" value="Genomic_DNA"/>
</dbReference>
<dbReference type="Gene3D" id="2.60.40.1280">
    <property type="match status" value="1"/>
</dbReference>
<evidence type="ECO:0000256" key="8">
    <source>
        <dbReference type="SAM" id="Phobius"/>
    </source>
</evidence>
<comment type="subcellular location">
    <subcellularLocation>
        <location evidence="1">Secreted</location>
        <location evidence="1">Cell wall</location>
    </subcellularLocation>
</comment>
<reference evidence="11 12" key="1">
    <citation type="submission" date="2023-04" db="EMBL/GenBank/DDBJ databases">
        <title>Fusibacter bizertensis strain WBS, isolated from littoral bottom sediments of the Arctic seas - biochemical and genomic analysis.</title>
        <authorList>
            <person name="Brioukhanov A.L."/>
        </authorList>
    </citation>
    <scope>NUCLEOTIDE SEQUENCE [LARGE SCALE GENOMIC DNA]</scope>
    <source>
        <strain evidence="11 12">WBS</strain>
    </source>
</reference>
<keyword evidence="8" id="KW-0812">Transmembrane</keyword>
<sequence>MKKHSKIRNKDKIISLILLFVFLSVGIFPTTLVTNTYADSDPGFRITAAEFSYNGTPLLEAPSIIGPFSNGDLINFTYHWEIDDATTITDGSNTLTLVLPDVFPIDAEASGLMNDDNNVSYGTYQVTNRNLIFTFTPGIIASNVTGGASFNLSFNFENISIDEPYSLLVPVTDTITKSYSIKITPDASTPSILKSGQAVNSALTRWTVDANMNLSDADDIIVIDSLDSRLLYVPSSLAIYPLATNSDGSYTVSGPAIDSSLYAVSYVPSNDVSPHALSFTIYPVAGDPIPNAYRIIYDATVDPDKIDFAQTSFTYNNTANLNGTSSSASTTITGGNILTKSELGDNASKFNPSQLNWKITVNEAGYPLKAVRVEDILPPNLLFDKDTDVVILDENNVDVTIAYTVNYDGGTRTLSVDFGDLSVKREIQINTNIDPEYIKGLTSGNTNKYFDLSFANSAKLYQTQNGTESETNKNSTLSTKVGKLIYKTGNASVSYDNAKYINWNLYVNLANIDTGATTITDTLDARQTLPIDLNDLHVYPVTIDDNGTLTEGAEIVAGFTKSFDAGNPTRAYEIVFDAPITTPYVIKYTATINQADFDKTSFSNTGMIDIGAGVSYTGSVNQTIKNTFTKSNTDIDNDGKAFDYNTKTFDWKITVSPTKEAIQDLEIIDTFSAGLKMTDSEFDALVIKRGATPLTKDVDYTITKTITGGVIKGFTIKFHDGAVNHIVNQAVYTVLYKTSIDEATLSTNGNLNYANSAEFNWDVNSTLPVVTTVPTINPLHKYNGNKSGSLDLATKQITWNINLNYLSKDLNGLKVTDQINIDADGSGEKLVPSSIKIYKDTVDSSGNLKSLGITELSPSDLITEGIIITEDLNANSFTIDFTGNVSEPYRIVYKTDMVGISSTNYTNTAMTNKGENYTANVTHTTGLTFVDKTGARSGEFVNWTLTINQGKSTISNLIISDQLNEGLELVENSFTLTQNGNPLTFADYFNVEVAPRNLSSDPQRFEISAISPIVDTMVIGYQTSIVTDNIVSTSFSNTATVNGQYIVQGTRTKTVTITHNIMESNGWAVGQLGSFTLKKVDESGVALPGAKFEFYKGATLIGTLTTDSNGEIHVEKLKYATYTLKEVEAPTGYQIVSSSDDVVINSTTDKDLTITNDALRTIQIKKLQKNSTTNVLAGAVFEIKKSGVLVQTITTNQLGIAELQVPYGTYDISEKTAPNGYRKSNEIKTLVISDGDLNEDLTLRTTYALVFENEVLPNYEPPTAEPTTEATTEPTSESTTEVTIEITTEPTTEKVIEKTPENIPKEGEIIVPEGSKPTVSNPPSNGKVEIDKNGKWIYTPNPGYIGKDQFEVILVDPEGNEEEFIIDIEIEEVPLGPALPQTGQSSLDWLYWLGIAIVGLGVWLRKGKFA</sequence>
<feature type="domain" description="Collagen binding" evidence="9">
    <location>
        <begin position="784"/>
        <end position="915"/>
    </location>
</feature>
<dbReference type="InterPro" id="IPR008966">
    <property type="entry name" value="Adhesion_dom_sf"/>
</dbReference>
<dbReference type="Gene3D" id="2.60.40.740">
    <property type="match status" value="6"/>
</dbReference>
<protein>
    <submittedName>
        <fullName evidence="11">Collagen binding domain-containing protein</fullName>
    </submittedName>
</protein>
<name>A0ABT6N8N2_9FIRM</name>
<dbReference type="Pfam" id="PF17963">
    <property type="entry name" value="Big_9"/>
    <property type="match status" value="1"/>
</dbReference>
<dbReference type="Gene3D" id="2.60.40.3440">
    <property type="match status" value="1"/>
</dbReference>
<dbReference type="InterPro" id="IPR041033">
    <property type="entry name" value="SpaA_PFL_dom_1"/>
</dbReference>
<feature type="domain" description="Collagen binding" evidence="9">
    <location>
        <begin position="190"/>
        <end position="326"/>
    </location>
</feature>
<feature type="domain" description="SpaA-like prealbumin fold" evidence="10">
    <location>
        <begin position="1073"/>
        <end position="1157"/>
    </location>
</feature>
<dbReference type="Pfam" id="PF17802">
    <property type="entry name" value="SpaA"/>
    <property type="match status" value="2"/>
</dbReference>
<feature type="transmembrane region" description="Helical" evidence="8">
    <location>
        <begin position="1389"/>
        <end position="1405"/>
    </location>
</feature>
<dbReference type="InterPro" id="IPR008456">
    <property type="entry name" value="Collagen-bd_dom"/>
</dbReference>
<evidence type="ECO:0000256" key="2">
    <source>
        <dbReference type="ARBA" id="ARBA00007257"/>
    </source>
</evidence>
<comment type="similarity">
    <text evidence="2">Belongs to the serine-aspartate repeat-containing protein (SDr) family.</text>
</comment>
<evidence type="ECO:0000313" key="11">
    <source>
        <dbReference type="EMBL" id="MDH8676764.1"/>
    </source>
</evidence>
<dbReference type="Pfam" id="PF05737">
    <property type="entry name" value="Collagen_bind"/>
    <property type="match status" value="4"/>
</dbReference>
<dbReference type="Proteomes" id="UP001158045">
    <property type="component" value="Unassembled WGS sequence"/>
</dbReference>
<feature type="compositionally biased region" description="Low complexity" evidence="7">
    <location>
        <begin position="1265"/>
        <end position="1281"/>
    </location>
</feature>
<evidence type="ECO:0000259" key="9">
    <source>
        <dbReference type="Pfam" id="PF05737"/>
    </source>
</evidence>
<evidence type="ECO:0000313" key="12">
    <source>
        <dbReference type="Proteomes" id="UP001158045"/>
    </source>
</evidence>
<keyword evidence="4" id="KW-0964">Secreted</keyword>
<feature type="domain" description="SpaA-like prealbumin fold" evidence="10">
    <location>
        <begin position="1161"/>
        <end position="1240"/>
    </location>
</feature>
<evidence type="ECO:0000256" key="7">
    <source>
        <dbReference type="SAM" id="MobiDB-lite"/>
    </source>
</evidence>